<evidence type="ECO:0000256" key="1">
    <source>
        <dbReference type="SAM" id="MobiDB-lite"/>
    </source>
</evidence>
<sequence>MSRDPGKAYLGVSGRNSGLPKPGKTSIQPMGQWRLDDSLPVSQRPTQPARPRARSEVASVVDFIPPSEKSIRPQRFRGVRTLVSVWDPAKKVWDRCIAENIMIFLFRDTITLEIVLPPKKGARKGSEENSYLFLSRLDWCLPKAGTRAYLKPPFPPTQTWNRMEIYGSLYLEVTGDGVLQRLPDKDTPWGAEECSMKAFATLESIQKRVREYTGSFPNSTWLRMELLSEPGLVRSTIFWRSSFYILVSKISLPCRGNHPFLSNGSPERYPPDSDEGIVTASRESDEQTESNGTNAGETDYFHDTTSTDSIDGAERYIPPRRFITSNRATKSGVSNLTPAIKRELSVDGSAFINANEPTPPDILTTPSLQPRAISNEASTEERLIVSRLADVEQELQLLQEKRKLQMKLSEIAKRNGTTAGQIPHLLD</sequence>
<dbReference type="Proteomes" id="UP001370758">
    <property type="component" value="Unassembled WGS sequence"/>
</dbReference>
<comment type="caution">
    <text evidence="2">The sequence shown here is derived from an EMBL/GenBank/DDBJ whole genome shotgun (WGS) entry which is preliminary data.</text>
</comment>
<accession>A0AAV9WE28</accession>
<dbReference type="AlphaFoldDB" id="A0AAV9WE28"/>
<evidence type="ECO:0000313" key="3">
    <source>
        <dbReference type="Proteomes" id="UP001370758"/>
    </source>
</evidence>
<reference evidence="2 3" key="1">
    <citation type="submission" date="2023-08" db="EMBL/GenBank/DDBJ databases">
        <authorList>
            <person name="Palmer J.M."/>
        </authorList>
    </citation>
    <scope>NUCLEOTIDE SEQUENCE [LARGE SCALE GENOMIC DNA]</scope>
    <source>
        <strain evidence="2 3">TWF481</strain>
    </source>
</reference>
<dbReference type="EMBL" id="JAVHJL010000004">
    <property type="protein sequence ID" value="KAK6505649.1"/>
    <property type="molecule type" value="Genomic_DNA"/>
</dbReference>
<name>A0AAV9WE28_9PEZI</name>
<gene>
    <name evidence="2" type="ORF">TWF481_007540</name>
</gene>
<proteinExistence type="predicted"/>
<feature type="region of interest" description="Disordered" evidence="1">
    <location>
        <begin position="1"/>
        <end position="55"/>
    </location>
</feature>
<protein>
    <submittedName>
        <fullName evidence="2">Uncharacterized protein</fullName>
    </submittedName>
</protein>
<keyword evidence="3" id="KW-1185">Reference proteome</keyword>
<feature type="region of interest" description="Disordered" evidence="1">
    <location>
        <begin position="261"/>
        <end position="312"/>
    </location>
</feature>
<organism evidence="2 3">
    <name type="scientific">Arthrobotrys musiformis</name>
    <dbReference type="NCBI Taxonomy" id="47236"/>
    <lineage>
        <taxon>Eukaryota</taxon>
        <taxon>Fungi</taxon>
        <taxon>Dikarya</taxon>
        <taxon>Ascomycota</taxon>
        <taxon>Pezizomycotina</taxon>
        <taxon>Orbiliomycetes</taxon>
        <taxon>Orbiliales</taxon>
        <taxon>Orbiliaceae</taxon>
        <taxon>Arthrobotrys</taxon>
    </lineage>
</organism>
<evidence type="ECO:0000313" key="2">
    <source>
        <dbReference type="EMBL" id="KAK6505649.1"/>
    </source>
</evidence>